<dbReference type="Proteomes" id="UP000002729">
    <property type="component" value="Unassembled WGS sequence"/>
</dbReference>
<dbReference type="SUPFAM" id="SSF52058">
    <property type="entry name" value="L domain-like"/>
    <property type="match status" value="1"/>
</dbReference>
<dbReference type="GeneID" id="20229271"/>
<keyword evidence="2" id="KW-0677">Repeat</keyword>
<sequence>VVCDADGRVTGLDLETYGLRGPLPASLANLTKLETLELDNNRLNGSLPDLSALDALEDVRVGNNFFSGSLACVPDTVQIFAAGRNFLEGAIPDCFFRSPALQVLDLGSNDL</sequence>
<feature type="non-terminal residue" evidence="3">
    <location>
        <position position="111"/>
    </location>
</feature>
<feature type="non-terminal residue" evidence="3">
    <location>
        <position position="1"/>
    </location>
</feature>
<accession>F0Y6Y7</accession>
<dbReference type="InterPro" id="IPR050647">
    <property type="entry name" value="Plant_LRR-RLKs"/>
</dbReference>
<dbReference type="PROSITE" id="PS51450">
    <property type="entry name" value="LRR"/>
    <property type="match status" value="1"/>
</dbReference>
<dbReference type="PANTHER" id="PTHR48056:SF74">
    <property type="entry name" value="PROTEIN KINASE DOMAIN-CONTAINING PROTEIN"/>
    <property type="match status" value="1"/>
</dbReference>
<dbReference type="InParanoid" id="F0Y6Y7"/>
<protein>
    <recommendedName>
        <fullName evidence="5">Leucine-rich repeat-containing N-terminal plant-type domain-containing protein</fullName>
    </recommendedName>
</protein>
<dbReference type="OrthoDB" id="776842at2759"/>
<proteinExistence type="predicted"/>
<evidence type="ECO:0000256" key="1">
    <source>
        <dbReference type="ARBA" id="ARBA00022614"/>
    </source>
</evidence>
<dbReference type="EMBL" id="GL833126">
    <property type="protein sequence ID" value="EGB09284.1"/>
    <property type="molecule type" value="Genomic_DNA"/>
</dbReference>
<keyword evidence="1" id="KW-0433">Leucine-rich repeat</keyword>
<evidence type="ECO:0000313" key="3">
    <source>
        <dbReference type="EMBL" id="EGB09284.1"/>
    </source>
</evidence>
<evidence type="ECO:0008006" key="5">
    <source>
        <dbReference type="Google" id="ProtNLM"/>
    </source>
</evidence>
<dbReference type="RefSeq" id="XP_009036007.1">
    <property type="nucleotide sequence ID" value="XM_009037759.1"/>
</dbReference>
<dbReference type="KEGG" id="aaf:AURANDRAFT_8597"/>
<keyword evidence="4" id="KW-1185">Reference proteome</keyword>
<gene>
    <name evidence="3" type="ORF">AURANDRAFT_8597</name>
</gene>
<dbReference type="InterPro" id="IPR032675">
    <property type="entry name" value="LRR_dom_sf"/>
</dbReference>
<evidence type="ECO:0000313" key="4">
    <source>
        <dbReference type="Proteomes" id="UP000002729"/>
    </source>
</evidence>
<dbReference type="Pfam" id="PF00560">
    <property type="entry name" value="LRR_1"/>
    <property type="match status" value="1"/>
</dbReference>
<dbReference type="GO" id="GO:0033612">
    <property type="term" value="F:receptor serine/threonine kinase binding"/>
    <property type="evidence" value="ECO:0007669"/>
    <property type="project" value="TreeGrafter"/>
</dbReference>
<dbReference type="PANTHER" id="PTHR48056">
    <property type="entry name" value="LRR RECEPTOR-LIKE SERINE/THREONINE-PROTEIN KINASE-RELATED"/>
    <property type="match status" value="1"/>
</dbReference>
<dbReference type="Gene3D" id="3.80.10.10">
    <property type="entry name" value="Ribonuclease Inhibitor"/>
    <property type="match status" value="1"/>
</dbReference>
<dbReference type="InterPro" id="IPR001611">
    <property type="entry name" value="Leu-rich_rpt"/>
</dbReference>
<reference evidence="3 4" key="1">
    <citation type="journal article" date="2011" name="Proc. Natl. Acad. Sci. U.S.A.">
        <title>Niche of harmful alga Aureococcus anophagefferens revealed through ecogenomics.</title>
        <authorList>
            <person name="Gobler C.J."/>
            <person name="Berry D.L."/>
            <person name="Dyhrman S.T."/>
            <person name="Wilhelm S.W."/>
            <person name="Salamov A."/>
            <person name="Lobanov A.V."/>
            <person name="Zhang Y."/>
            <person name="Collier J.L."/>
            <person name="Wurch L.L."/>
            <person name="Kustka A.B."/>
            <person name="Dill B.D."/>
            <person name="Shah M."/>
            <person name="VerBerkmoes N.C."/>
            <person name="Kuo A."/>
            <person name="Terry A."/>
            <person name="Pangilinan J."/>
            <person name="Lindquist E.A."/>
            <person name="Lucas S."/>
            <person name="Paulsen I.T."/>
            <person name="Hattenrath-Lehmann T.K."/>
            <person name="Talmage S.C."/>
            <person name="Walker E.A."/>
            <person name="Koch F."/>
            <person name="Burson A.M."/>
            <person name="Marcoval M.A."/>
            <person name="Tang Y.Z."/>
            <person name="Lecleir G.R."/>
            <person name="Coyne K.J."/>
            <person name="Berg G.M."/>
            <person name="Bertrand E.M."/>
            <person name="Saito M.A."/>
            <person name="Gladyshev V.N."/>
            <person name="Grigoriev I.V."/>
        </authorList>
    </citation>
    <scope>NUCLEOTIDE SEQUENCE [LARGE SCALE GENOMIC DNA]</scope>
    <source>
        <strain evidence="4">CCMP 1984</strain>
    </source>
</reference>
<dbReference type="AlphaFoldDB" id="F0Y6Y7"/>
<name>F0Y6Y7_AURAN</name>
<evidence type="ECO:0000256" key="2">
    <source>
        <dbReference type="ARBA" id="ARBA00022737"/>
    </source>
</evidence>
<organism evidence="4">
    <name type="scientific">Aureococcus anophagefferens</name>
    <name type="common">Harmful bloom alga</name>
    <dbReference type="NCBI Taxonomy" id="44056"/>
    <lineage>
        <taxon>Eukaryota</taxon>
        <taxon>Sar</taxon>
        <taxon>Stramenopiles</taxon>
        <taxon>Ochrophyta</taxon>
        <taxon>Pelagophyceae</taxon>
        <taxon>Pelagomonadales</taxon>
        <taxon>Pelagomonadaceae</taxon>
        <taxon>Aureococcus</taxon>
    </lineage>
</organism>